<dbReference type="FunFam" id="3.40.30.10:FF:000010">
    <property type="entry name" value="Glutathione peroxidase"/>
    <property type="match status" value="1"/>
</dbReference>
<feature type="active site" evidence="4">
    <location>
        <position position="35"/>
    </location>
</feature>
<feature type="domain" description="Thioredoxin" evidence="6">
    <location>
        <begin position="1"/>
        <end position="181"/>
    </location>
</feature>
<dbReference type="PRINTS" id="PR01011">
    <property type="entry name" value="GLUTPROXDASE"/>
</dbReference>
<dbReference type="InterPro" id="IPR000889">
    <property type="entry name" value="Glutathione_peroxidase"/>
</dbReference>
<keyword evidence="2 5" id="KW-0575">Peroxidase</keyword>
<dbReference type="PANTHER" id="PTHR11592:SF78">
    <property type="entry name" value="GLUTATHIONE PEROXIDASE"/>
    <property type="match status" value="1"/>
</dbReference>
<dbReference type="InterPro" id="IPR029759">
    <property type="entry name" value="GPX_AS"/>
</dbReference>
<evidence type="ECO:0000256" key="1">
    <source>
        <dbReference type="ARBA" id="ARBA00006926"/>
    </source>
</evidence>
<dbReference type="PROSITE" id="PS51352">
    <property type="entry name" value="THIOREDOXIN_2"/>
    <property type="match status" value="1"/>
</dbReference>
<keyword evidence="8" id="KW-1185">Reference proteome</keyword>
<proteinExistence type="inferred from homology"/>
<evidence type="ECO:0000256" key="5">
    <source>
        <dbReference type="RuleBase" id="RU000499"/>
    </source>
</evidence>
<keyword evidence="3 5" id="KW-0560">Oxidoreductase</keyword>
<dbReference type="HOGENOM" id="CLU_029507_4_0_9"/>
<evidence type="ECO:0000313" key="8">
    <source>
        <dbReference type="Proteomes" id="UP000032633"/>
    </source>
</evidence>
<dbReference type="InterPro" id="IPR013766">
    <property type="entry name" value="Thioredoxin_domain"/>
</dbReference>
<sequence>MSVYDYKANNIRGQEISLDTYKGKVLLIVNTASKCGFTPQYADLQKLYETYKDRDFVVLGFPCNQFGEQEPDSNENVNIFCQLNYGVSFPLFEKIDVKGETKHPLFAYLTEQAPFTGFDQSQSAGKLLHSMLAERMPESLLNNEVKWNFTKFLVDREGRVVNRLESPVDPLDISPLIEALL</sequence>
<dbReference type="Proteomes" id="UP000032633">
    <property type="component" value="Chromosome"/>
</dbReference>
<comment type="similarity">
    <text evidence="1 5">Belongs to the glutathione peroxidase family.</text>
</comment>
<dbReference type="CDD" id="cd00340">
    <property type="entry name" value="GSH_Peroxidase"/>
    <property type="match status" value="1"/>
</dbReference>
<dbReference type="InterPro" id="IPR036249">
    <property type="entry name" value="Thioredoxin-like_sf"/>
</dbReference>
<reference evidence="7 8" key="1">
    <citation type="journal article" date="2015" name="J. Biotechnol.">
        <title>Complete genome sequence of Paenibacillus beijingensis 7188(T) (=DSM 24997(T)), a novel rhizobacterium from jujube garden soil.</title>
        <authorList>
            <person name="Kwak Y."/>
            <person name="Shin J.H."/>
        </authorList>
    </citation>
    <scope>NUCLEOTIDE SEQUENCE [LARGE SCALE GENOMIC DNA]</scope>
    <source>
        <strain evidence="7 8">DSM 24997</strain>
    </source>
</reference>
<dbReference type="SUPFAM" id="SSF52833">
    <property type="entry name" value="Thioredoxin-like"/>
    <property type="match status" value="1"/>
</dbReference>
<dbReference type="PATRIC" id="fig|1126833.4.peg.1336"/>
<protein>
    <recommendedName>
        <fullName evidence="5">Glutathione peroxidase</fullName>
    </recommendedName>
</protein>
<evidence type="ECO:0000256" key="3">
    <source>
        <dbReference type="ARBA" id="ARBA00023002"/>
    </source>
</evidence>
<organism evidence="7 8">
    <name type="scientific">Paenibacillus beijingensis</name>
    <dbReference type="NCBI Taxonomy" id="1126833"/>
    <lineage>
        <taxon>Bacteria</taxon>
        <taxon>Bacillati</taxon>
        <taxon>Bacillota</taxon>
        <taxon>Bacilli</taxon>
        <taxon>Bacillales</taxon>
        <taxon>Paenibacillaceae</taxon>
        <taxon>Paenibacillus</taxon>
    </lineage>
</organism>
<name>A0A0D5NFT5_9BACL</name>
<evidence type="ECO:0000259" key="6">
    <source>
        <dbReference type="PROSITE" id="PS51352"/>
    </source>
</evidence>
<evidence type="ECO:0000313" key="7">
    <source>
        <dbReference type="EMBL" id="AJY74234.1"/>
    </source>
</evidence>
<dbReference type="PROSITE" id="PS00460">
    <property type="entry name" value="GLUTATHIONE_PEROXID_1"/>
    <property type="match status" value="1"/>
</dbReference>
<dbReference type="KEGG" id="pbj:VN24_06145"/>
<dbReference type="PROSITE" id="PS51355">
    <property type="entry name" value="GLUTATHIONE_PEROXID_3"/>
    <property type="match status" value="1"/>
</dbReference>
<dbReference type="PROSITE" id="PS00763">
    <property type="entry name" value="GLUTATHIONE_PEROXID_2"/>
    <property type="match status" value="1"/>
</dbReference>
<accession>A0A0D5NFT5</accession>
<dbReference type="RefSeq" id="WP_045669670.1">
    <property type="nucleotide sequence ID" value="NZ_CP011058.1"/>
</dbReference>
<gene>
    <name evidence="7" type="ORF">VN24_06145</name>
</gene>
<dbReference type="STRING" id="1126833.VN24_06145"/>
<dbReference type="GO" id="GO:0004601">
    <property type="term" value="F:peroxidase activity"/>
    <property type="evidence" value="ECO:0007669"/>
    <property type="project" value="UniProtKB-KW"/>
</dbReference>
<dbReference type="Gene3D" id="3.40.30.10">
    <property type="entry name" value="Glutaredoxin"/>
    <property type="match status" value="1"/>
</dbReference>
<dbReference type="AlphaFoldDB" id="A0A0D5NFT5"/>
<dbReference type="PIRSF" id="PIRSF000303">
    <property type="entry name" value="Glutathion_perox"/>
    <property type="match status" value="1"/>
</dbReference>
<dbReference type="Pfam" id="PF00255">
    <property type="entry name" value="GSHPx"/>
    <property type="match status" value="1"/>
</dbReference>
<dbReference type="PANTHER" id="PTHR11592">
    <property type="entry name" value="GLUTATHIONE PEROXIDASE"/>
    <property type="match status" value="1"/>
</dbReference>
<reference evidence="8" key="2">
    <citation type="submission" date="2015-03" db="EMBL/GenBank/DDBJ databases">
        <title>Genome sequence of Paenibacillus beijingensis strain DSM 24997T.</title>
        <authorList>
            <person name="Kwak Y."/>
            <person name="Shin J.-H."/>
        </authorList>
    </citation>
    <scope>NUCLEOTIDE SEQUENCE [LARGE SCALE GENOMIC DNA]</scope>
    <source>
        <strain evidence="8">DSM 24997</strain>
    </source>
</reference>
<dbReference type="GO" id="GO:0034599">
    <property type="term" value="P:cellular response to oxidative stress"/>
    <property type="evidence" value="ECO:0007669"/>
    <property type="project" value="TreeGrafter"/>
</dbReference>
<evidence type="ECO:0000256" key="2">
    <source>
        <dbReference type="ARBA" id="ARBA00022559"/>
    </source>
</evidence>
<dbReference type="OrthoDB" id="9789406at2"/>
<evidence type="ECO:0000256" key="4">
    <source>
        <dbReference type="PIRSR" id="PIRSR000303-1"/>
    </source>
</evidence>
<dbReference type="EMBL" id="CP011058">
    <property type="protein sequence ID" value="AJY74234.1"/>
    <property type="molecule type" value="Genomic_DNA"/>
</dbReference>
<dbReference type="InterPro" id="IPR029760">
    <property type="entry name" value="GPX_CS"/>
</dbReference>